<dbReference type="InterPro" id="IPR030678">
    <property type="entry name" value="Peptide/Ni-bd"/>
</dbReference>
<keyword evidence="2" id="KW-0813">Transport</keyword>
<evidence type="ECO:0000256" key="2">
    <source>
        <dbReference type="ARBA" id="ARBA00022448"/>
    </source>
</evidence>
<dbReference type="InterPro" id="IPR000914">
    <property type="entry name" value="SBP_5_dom"/>
</dbReference>
<dbReference type="AlphaFoldDB" id="A0ABD5V517"/>
<keyword evidence="3" id="KW-0732">Signal</keyword>
<reference evidence="5 6" key="1">
    <citation type="journal article" date="2019" name="Int. J. Syst. Evol. Microbiol.">
        <title>The Global Catalogue of Microorganisms (GCM) 10K type strain sequencing project: providing services to taxonomists for standard genome sequencing and annotation.</title>
        <authorList>
            <consortium name="The Broad Institute Genomics Platform"/>
            <consortium name="The Broad Institute Genome Sequencing Center for Infectious Disease"/>
            <person name="Wu L."/>
            <person name="Ma J."/>
        </authorList>
    </citation>
    <scope>NUCLEOTIDE SEQUENCE [LARGE SCALE GENOMIC DNA]</scope>
    <source>
        <strain evidence="5 6">CGMCC 1.3240</strain>
    </source>
</reference>
<dbReference type="PANTHER" id="PTHR30290">
    <property type="entry name" value="PERIPLASMIC BINDING COMPONENT OF ABC TRANSPORTER"/>
    <property type="match status" value="1"/>
</dbReference>
<evidence type="ECO:0000313" key="5">
    <source>
        <dbReference type="EMBL" id="MFC6905199.1"/>
    </source>
</evidence>
<name>A0ABD5V517_9EURY</name>
<dbReference type="SUPFAM" id="SSF53850">
    <property type="entry name" value="Periplasmic binding protein-like II"/>
    <property type="match status" value="1"/>
</dbReference>
<gene>
    <name evidence="5" type="ORF">ACFQGH_08310</name>
</gene>
<dbReference type="PANTHER" id="PTHR30290:SF9">
    <property type="entry name" value="OLIGOPEPTIDE-BINDING PROTEIN APPA"/>
    <property type="match status" value="1"/>
</dbReference>
<accession>A0ABD5V517</accession>
<comment type="similarity">
    <text evidence="1">Belongs to the bacterial solute-binding protein 5 family.</text>
</comment>
<dbReference type="Gene3D" id="3.90.76.10">
    <property type="entry name" value="Dipeptide-binding Protein, Domain 1"/>
    <property type="match status" value="1"/>
</dbReference>
<sequence>MLQLLGTGVASAGITATAGCLGGDGDDEDEVEEFVVTQGEFIENTDPNDHNATPYYNVLDQVYEPLFNVTDDGEIEERVVTDWEHPEDGVVELTIRDDVVFHEGEELVASDVAYTINRQIDEDVGIVSDQVAGMTAIEGAEADGDTTVLVEHSAAESLAEFQLANFARAVNEEWMEGQDQPVDGEMNGTGPYQLEEYESGVQAVYTRFDDYWGDEPAFETVRFNAAAESSSRVGGLQADESDLVVNVPPTDVETVDTEDGIEVRNVTSFRNIFLVMKNEVEPFDSQEFRQALNYAVDNEGIIDSVLGGFGAPMTQPIPEGLFGYNPELDPYEQDQELAEELIEESGYAGEEITLQSMEGRYLNDAEVAQTAADQIDQLGNVSCDFETVPFDQISDAAGEGPDFEEIPFFLIGWGNPTGDSDYGLSPWFTSGGGQFNFRDEELEERLIESQQEDDEDEREALLQGINADLREEAPWVFLHLEESIYGVRDDLEWEPRQDESIYIDEMGL</sequence>
<dbReference type="PIRSF" id="PIRSF002741">
    <property type="entry name" value="MppA"/>
    <property type="match status" value="1"/>
</dbReference>
<dbReference type="Gene3D" id="3.40.190.10">
    <property type="entry name" value="Periplasmic binding protein-like II"/>
    <property type="match status" value="1"/>
</dbReference>
<evidence type="ECO:0000256" key="3">
    <source>
        <dbReference type="ARBA" id="ARBA00022729"/>
    </source>
</evidence>
<evidence type="ECO:0000259" key="4">
    <source>
        <dbReference type="Pfam" id="PF00496"/>
    </source>
</evidence>
<evidence type="ECO:0000256" key="1">
    <source>
        <dbReference type="ARBA" id="ARBA00005695"/>
    </source>
</evidence>
<protein>
    <submittedName>
        <fullName evidence="5">ABC transporter substrate-binding protein</fullName>
    </submittedName>
</protein>
<proteinExistence type="inferred from homology"/>
<dbReference type="Proteomes" id="UP001596312">
    <property type="component" value="Unassembled WGS sequence"/>
</dbReference>
<dbReference type="GO" id="GO:0042597">
    <property type="term" value="C:periplasmic space"/>
    <property type="evidence" value="ECO:0007669"/>
    <property type="project" value="UniProtKB-ARBA"/>
</dbReference>
<comment type="caution">
    <text evidence="5">The sequence shown here is derived from an EMBL/GenBank/DDBJ whole genome shotgun (WGS) entry which is preliminary data.</text>
</comment>
<organism evidence="5 6">
    <name type="scientific">Halalkalicoccus tibetensis</name>
    <dbReference type="NCBI Taxonomy" id="175632"/>
    <lineage>
        <taxon>Archaea</taxon>
        <taxon>Methanobacteriati</taxon>
        <taxon>Methanobacteriota</taxon>
        <taxon>Stenosarchaea group</taxon>
        <taxon>Halobacteria</taxon>
        <taxon>Halobacteriales</taxon>
        <taxon>Halococcaceae</taxon>
        <taxon>Halalkalicoccus</taxon>
    </lineage>
</organism>
<feature type="domain" description="Solute-binding protein family 5" evidence="4">
    <location>
        <begin position="75"/>
        <end position="433"/>
    </location>
</feature>
<dbReference type="InterPro" id="IPR039424">
    <property type="entry name" value="SBP_5"/>
</dbReference>
<dbReference type="Gene3D" id="3.10.105.10">
    <property type="entry name" value="Dipeptide-binding Protein, Domain 3"/>
    <property type="match status" value="1"/>
</dbReference>
<evidence type="ECO:0000313" key="6">
    <source>
        <dbReference type="Proteomes" id="UP001596312"/>
    </source>
</evidence>
<dbReference type="Pfam" id="PF00496">
    <property type="entry name" value="SBP_bac_5"/>
    <property type="match status" value="1"/>
</dbReference>
<dbReference type="EMBL" id="JBHSXQ010000002">
    <property type="protein sequence ID" value="MFC6905199.1"/>
    <property type="molecule type" value="Genomic_DNA"/>
</dbReference>
<dbReference type="RefSeq" id="WP_340603713.1">
    <property type="nucleotide sequence ID" value="NZ_JBBMXV010000002.1"/>
</dbReference>
<keyword evidence="6" id="KW-1185">Reference proteome</keyword>